<dbReference type="AlphaFoldDB" id="A0AAD2JH29"/>
<keyword evidence="2" id="KW-1185">Reference proteome</keyword>
<comment type="caution">
    <text evidence="1">The sequence shown here is derived from an EMBL/GenBank/DDBJ whole genome shotgun (WGS) entry which is preliminary data.</text>
</comment>
<name>A0AAD2JH29_9STRA</name>
<sequence length="142" mass="15601">MSFSALQGATLISAHCGLTKLIISFTYRTYNFFGPKFLGIEKEQIDKFNENFHVKEFQKAIANESEFAAFLAGPLFYLALAGVEASQGATLAVLGQVSYVWTRTALGYPCIPTIATAILRYAGMALTFVELWKVAFPAKSIK</sequence>
<evidence type="ECO:0000313" key="2">
    <source>
        <dbReference type="Proteomes" id="UP001295423"/>
    </source>
</evidence>
<proteinExistence type="predicted"/>
<evidence type="ECO:0000313" key="1">
    <source>
        <dbReference type="EMBL" id="CAJ1950130.1"/>
    </source>
</evidence>
<protein>
    <submittedName>
        <fullName evidence="1">Uncharacterized protein</fullName>
    </submittedName>
</protein>
<organism evidence="1 2">
    <name type="scientific">Cylindrotheca closterium</name>
    <dbReference type="NCBI Taxonomy" id="2856"/>
    <lineage>
        <taxon>Eukaryota</taxon>
        <taxon>Sar</taxon>
        <taxon>Stramenopiles</taxon>
        <taxon>Ochrophyta</taxon>
        <taxon>Bacillariophyta</taxon>
        <taxon>Bacillariophyceae</taxon>
        <taxon>Bacillariophycidae</taxon>
        <taxon>Bacillariales</taxon>
        <taxon>Bacillariaceae</taxon>
        <taxon>Cylindrotheca</taxon>
    </lineage>
</organism>
<gene>
    <name evidence="1" type="ORF">CYCCA115_LOCUS12437</name>
</gene>
<accession>A0AAD2JH29</accession>
<dbReference type="EMBL" id="CAKOGP040001759">
    <property type="protein sequence ID" value="CAJ1950130.1"/>
    <property type="molecule type" value="Genomic_DNA"/>
</dbReference>
<dbReference type="Proteomes" id="UP001295423">
    <property type="component" value="Unassembled WGS sequence"/>
</dbReference>
<reference evidence="1" key="1">
    <citation type="submission" date="2023-08" db="EMBL/GenBank/DDBJ databases">
        <authorList>
            <person name="Audoor S."/>
            <person name="Bilcke G."/>
        </authorList>
    </citation>
    <scope>NUCLEOTIDE SEQUENCE</scope>
</reference>